<reference evidence="8" key="2">
    <citation type="journal article" date="2023" name="IMA Fungus">
        <title>Comparative genomic study of the Penicillium genus elucidates a diverse pangenome and 15 lateral gene transfer events.</title>
        <authorList>
            <person name="Petersen C."/>
            <person name="Sorensen T."/>
            <person name="Nielsen M.R."/>
            <person name="Sondergaard T.E."/>
            <person name="Sorensen J.L."/>
            <person name="Fitzpatrick D.A."/>
            <person name="Frisvad J.C."/>
            <person name="Nielsen K.L."/>
        </authorList>
    </citation>
    <scope>NUCLEOTIDE SEQUENCE</scope>
    <source>
        <strain evidence="8">IBT 30069</strain>
    </source>
</reference>
<accession>A0A9W9FBB9</accession>
<dbReference type="Pfam" id="PF04116">
    <property type="entry name" value="FA_hydroxylase"/>
    <property type="match status" value="1"/>
</dbReference>
<dbReference type="InterPro" id="IPR006694">
    <property type="entry name" value="Fatty_acid_hydroxylase"/>
</dbReference>
<keyword evidence="2 6" id="KW-0812">Transmembrane</keyword>
<dbReference type="EMBL" id="JAPQKH010000005">
    <property type="protein sequence ID" value="KAJ5097055.1"/>
    <property type="molecule type" value="Genomic_DNA"/>
</dbReference>
<evidence type="ECO:0000256" key="5">
    <source>
        <dbReference type="SAM" id="MobiDB-lite"/>
    </source>
</evidence>
<evidence type="ECO:0000256" key="3">
    <source>
        <dbReference type="ARBA" id="ARBA00022989"/>
    </source>
</evidence>
<dbReference type="PANTHER" id="PTHR11863">
    <property type="entry name" value="STEROL DESATURASE"/>
    <property type="match status" value="1"/>
</dbReference>
<proteinExistence type="predicted"/>
<dbReference type="InterPro" id="IPR050307">
    <property type="entry name" value="Sterol_Desaturase_Related"/>
</dbReference>
<feature type="transmembrane region" description="Helical" evidence="6">
    <location>
        <begin position="48"/>
        <end position="72"/>
    </location>
</feature>
<evidence type="ECO:0000256" key="4">
    <source>
        <dbReference type="ARBA" id="ARBA00023136"/>
    </source>
</evidence>
<dbReference type="Proteomes" id="UP001149165">
    <property type="component" value="Unassembled WGS sequence"/>
</dbReference>
<dbReference type="GO" id="GO:0016020">
    <property type="term" value="C:membrane"/>
    <property type="evidence" value="ECO:0007669"/>
    <property type="project" value="UniProtKB-SubCell"/>
</dbReference>
<dbReference type="GO" id="GO:0005506">
    <property type="term" value="F:iron ion binding"/>
    <property type="evidence" value="ECO:0007669"/>
    <property type="project" value="InterPro"/>
</dbReference>
<evidence type="ECO:0000256" key="1">
    <source>
        <dbReference type="ARBA" id="ARBA00004370"/>
    </source>
</evidence>
<evidence type="ECO:0000313" key="9">
    <source>
        <dbReference type="Proteomes" id="UP001149165"/>
    </source>
</evidence>
<dbReference type="GO" id="GO:0008610">
    <property type="term" value="P:lipid biosynthetic process"/>
    <property type="evidence" value="ECO:0007669"/>
    <property type="project" value="InterPro"/>
</dbReference>
<name>A0A9W9FBB9_9EURO</name>
<organism evidence="8 9">
    <name type="scientific">Penicillium angulare</name>
    <dbReference type="NCBI Taxonomy" id="116970"/>
    <lineage>
        <taxon>Eukaryota</taxon>
        <taxon>Fungi</taxon>
        <taxon>Dikarya</taxon>
        <taxon>Ascomycota</taxon>
        <taxon>Pezizomycotina</taxon>
        <taxon>Eurotiomycetes</taxon>
        <taxon>Eurotiomycetidae</taxon>
        <taxon>Eurotiales</taxon>
        <taxon>Aspergillaceae</taxon>
        <taxon>Penicillium</taxon>
    </lineage>
</organism>
<feature type="transmembrane region" description="Helical" evidence="6">
    <location>
        <begin position="102"/>
        <end position="120"/>
    </location>
</feature>
<gene>
    <name evidence="8" type="ORF">N7456_007776</name>
</gene>
<keyword evidence="4 6" id="KW-0472">Membrane</keyword>
<reference evidence="8" key="1">
    <citation type="submission" date="2022-11" db="EMBL/GenBank/DDBJ databases">
        <authorList>
            <person name="Petersen C."/>
        </authorList>
    </citation>
    <scope>NUCLEOTIDE SEQUENCE</scope>
    <source>
        <strain evidence="8">IBT 30069</strain>
    </source>
</reference>
<keyword evidence="9" id="KW-1185">Reference proteome</keyword>
<feature type="transmembrane region" description="Helical" evidence="6">
    <location>
        <begin position="140"/>
        <end position="158"/>
    </location>
</feature>
<feature type="region of interest" description="Disordered" evidence="5">
    <location>
        <begin position="324"/>
        <end position="344"/>
    </location>
</feature>
<evidence type="ECO:0000313" key="8">
    <source>
        <dbReference type="EMBL" id="KAJ5097055.1"/>
    </source>
</evidence>
<evidence type="ECO:0000256" key="6">
    <source>
        <dbReference type="SAM" id="Phobius"/>
    </source>
</evidence>
<dbReference type="GO" id="GO:0016491">
    <property type="term" value="F:oxidoreductase activity"/>
    <property type="evidence" value="ECO:0007669"/>
    <property type="project" value="InterPro"/>
</dbReference>
<protein>
    <recommendedName>
        <fullName evidence="7">Fatty acid hydroxylase domain-containing protein</fullName>
    </recommendedName>
</protein>
<sequence length="344" mass="38946">MDALFTLPFITILLVPTMSSYATSLNVIFFYMTWSTLVLSHSPLRVELVGSFAVRLLLFIIPSLLGFLFDILTPSAAVHIKAHGESGLPSGRKRGKVRTKDLKVAGWSLFNIIMGTALQAGIEHLLVRVFKVRSALKFSVFFPLPWSMAFALFLGLILRESITYGVHRHVLHNSKSIFTKYLAKCHNNWYHSLSVPYPLTAHYDHPLAYIVGRFIPTYLPAMLLRYHMLTFMLYLAIVSVEESFAYSGYTIMPTKFFLGGIARRTDEHLLSEGEGNFGPWGVLDWIFSTTIGESNVEEDIMAEMDEAEIEEQVRKRLEASKKKIRAGTLRRNTTRRGSKADDAE</sequence>
<dbReference type="AlphaFoldDB" id="A0A9W9FBB9"/>
<comment type="subcellular location">
    <subcellularLocation>
        <location evidence="1">Membrane</location>
    </subcellularLocation>
</comment>
<keyword evidence="3 6" id="KW-1133">Transmembrane helix</keyword>
<evidence type="ECO:0000259" key="7">
    <source>
        <dbReference type="Pfam" id="PF04116"/>
    </source>
</evidence>
<feature type="domain" description="Fatty acid hydroxylase" evidence="7">
    <location>
        <begin position="153"/>
        <end position="289"/>
    </location>
</feature>
<dbReference type="OrthoDB" id="408954at2759"/>
<comment type="caution">
    <text evidence="8">The sequence shown here is derived from an EMBL/GenBank/DDBJ whole genome shotgun (WGS) entry which is preliminary data.</text>
</comment>
<evidence type="ECO:0000256" key="2">
    <source>
        <dbReference type="ARBA" id="ARBA00022692"/>
    </source>
</evidence>